<dbReference type="GO" id="GO:0015627">
    <property type="term" value="C:type II protein secretion system complex"/>
    <property type="evidence" value="ECO:0007669"/>
    <property type="project" value="InterPro"/>
</dbReference>
<dbReference type="Proteomes" id="UP000000628">
    <property type="component" value="Chromosome"/>
</dbReference>
<evidence type="ECO:0000256" key="5">
    <source>
        <dbReference type="ARBA" id="ARBA00023136"/>
    </source>
</evidence>
<dbReference type="Gene3D" id="3.30.700.10">
    <property type="entry name" value="Glycoprotein, Type 4 Pilin"/>
    <property type="match status" value="1"/>
</dbReference>
<evidence type="ECO:0000313" key="7">
    <source>
        <dbReference type="EMBL" id="ACV09000.1"/>
    </source>
</evidence>
<comment type="subcellular location">
    <subcellularLocation>
        <location evidence="1">Membrane</location>
        <topology evidence="1">Single-pass membrane protein</topology>
    </subcellularLocation>
</comment>
<dbReference type="HOGENOM" id="CLU_091705_7_1_11"/>
<dbReference type="PANTHER" id="PTHR30093:SF44">
    <property type="entry name" value="TYPE II SECRETION SYSTEM CORE PROTEIN G"/>
    <property type="match status" value="1"/>
</dbReference>
<organism evidence="7 8">
    <name type="scientific">Jonesia denitrificans (strain ATCC 14870 / DSM 20603 / BCRC 15368 / CIP 55.134 / JCM 11481 / NBRC 15587 / NCTC 10816 / Prevot 55134)</name>
    <name type="common">Listeria denitrificans</name>
    <dbReference type="NCBI Taxonomy" id="471856"/>
    <lineage>
        <taxon>Bacteria</taxon>
        <taxon>Bacillati</taxon>
        <taxon>Actinomycetota</taxon>
        <taxon>Actinomycetes</taxon>
        <taxon>Micrococcales</taxon>
        <taxon>Jonesiaceae</taxon>
        <taxon>Jonesia</taxon>
    </lineage>
</organism>
<feature type="transmembrane region" description="Helical" evidence="6">
    <location>
        <begin position="21"/>
        <end position="40"/>
    </location>
</feature>
<evidence type="ECO:0000256" key="6">
    <source>
        <dbReference type="SAM" id="Phobius"/>
    </source>
</evidence>
<keyword evidence="8" id="KW-1185">Reference proteome</keyword>
<dbReference type="SUPFAM" id="SSF54523">
    <property type="entry name" value="Pili subunits"/>
    <property type="match status" value="1"/>
</dbReference>
<evidence type="ECO:0000313" key="8">
    <source>
        <dbReference type="Proteomes" id="UP000000628"/>
    </source>
</evidence>
<evidence type="ECO:0000256" key="3">
    <source>
        <dbReference type="ARBA" id="ARBA00022692"/>
    </source>
</evidence>
<keyword evidence="3 6" id="KW-0812">Transmembrane</keyword>
<dbReference type="GO" id="GO:0016020">
    <property type="term" value="C:membrane"/>
    <property type="evidence" value="ECO:0007669"/>
    <property type="project" value="UniProtKB-SubCell"/>
</dbReference>
<reference evidence="7 8" key="1">
    <citation type="journal article" date="2009" name="Stand. Genomic Sci.">
        <title>Complete genome sequence of Jonesia denitrificans type strain (Prevot 55134).</title>
        <authorList>
            <person name="Pukall R."/>
            <person name="Gehrich-Schroter G."/>
            <person name="Lapidus A."/>
            <person name="Nolan M."/>
            <person name="Glavina Del Rio T."/>
            <person name="Lucas S."/>
            <person name="Chen F."/>
            <person name="Tice H."/>
            <person name="Pitluck S."/>
            <person name="Cheng J.F."/>
            <person name="Copeland A."/>
            <person name="Saunders E."/>
            <person name="Brettin T."/>
            <person name="Detter J.C."/>
            <person name="Bruce D."/>
            <person name="Goodwin L."/>
            <person name="Pati A."/>
            <person name="Ivanova N."/>
            <person name="Mavromatis K."/>
            <person name="Ovchinnikova G."/>
            <person name="Chen A."/>
            <person name="Palaniappan K."/>
            <person name="Land M."/>
            <person name="Hauser L."/>
            <person name="Chang Y.J."/>
            <person name="Jeffries C.D."/>
            <person name="Chain P."/>
            <person name="Goker M."/>
            <person name="Bristow J."/>
            <person name="Eisen J.A."/>
            <person name="Markowitz V."/>
            <person name="Hugenholtz P."/>
            <person name="Kyrpides N.C."/>
            <person name="Klenk H.P."/>
            <person name="Han C."/>
        </authorList>
    </citation>
    <scope>NUCLEOTIDE SEQUENCE [LARGE SCALE GENOMIC DNA]</scope>
    <source>
        <strain evidence="8">ATCC 14870 / DSM 20603 / BCRC 15368 / CIP 55.134 / JCM 11481 / NBRC 15587 / NCTC 10816 / Prevot 55134</strain>
    </source>
</reference>
<dbReference type="Pfam" id="PF07963">
    <property type="entry name" value="N_methyl"/>
    <property type="match status" value="1"/>
</dbReference>
<dbReference type="EMBL" id="CP001706">
    <property type="protein sequence ID" value="ACV09000.1"/>
    <property type="molecule type" value="Genomic_DNA"/>
</dbReference>
<keyword evidence="5 6" id="KW-0472">Membrane</keyword>
<dbReference type="STRING" id="471856.Jden_1344"/>
<dbReference type="RefSeq" id="WP_015771628.1">
    <property type="nucleotide sequence ID" value="NC_013174.1"/>
</dbReference>
<dbReference type="GO" id="GO:0015628">
    <property type="term" value="P:protein secretion by the type II secretion system"/>
    <property type="evidence" value="ECO:0007669"/>
    <property type="project" value="InterPro"/>
</dbReference>
<evidence type="ECO:0000256" key="4">
    <source>
        <dbReference type="ARBA" id="ARBA00022989"/>
    </source>
</evidence>
<evidence type="ECO:0000256" key="1">
    <source>
        <dbReference type="ARBA" id="ARBA00004167"/>
    </source>
</evidence>
<dbReference type="InterPro" id="IPR000983">
    <property type="entry name" value="Bac_GSPG_pilin"/>
</dbReference>
<dbReference type="PANTHER" id="PTHR30093">
    <property type="entry name" value="GENERAL SECRETION PATHWAY PROTEIN G"/>
    <property type="match status" value="1"/>
</dbReference>
<accession>C7R4E3</accession>
<protein>
    <recommendedName>
        <fullName evidence="9">Prepilin-type N-terminal cleavage/methylation domain-containing protein</fullName>
    </recommendedName>
</protein>
<dbReference type="PRINTS" id="PR00813">
    <property type="entry name" value="BCTERIALGSPG"/>
</dbReference>
<keyword evidence="2" id="KW-0488">Methylation</keyword>
<dbReference type="KEGG" id="jde:Jden_1344"/>
<name>C7R4E3_JONDD</name>
<dbReference type="PROSITE" id="PS00409">
    <property type="entry name" value="PROKAR_NTER_METHYL"/>
    <property type="match status" value="1"/>
</dbReference>
<evidence type="ECO:0000256" key="2">
    <source>
        <dbReference type="ARBA" id="ARBA00022481"/>
    </source>
</evidence>
<dbReference type="eggNOG" id="COG2165">
    <property type="taxonomic scope" value="Bacteria"/>
</dbReference>
<dbReference type="NCBIfam" id="TIGR02532">
    <property type="entry name" value="IV_pilin_GFxxxE"/>
    <property type="match status" value="1"/>
</dbReference>
<dbReference type="OrthoDB" id="4828881at2"/>
<sequence length="131" mass="13997">MIARVAKAMNEKEKGFTLIELLVVIIIIGILAAIAIPVFMNQRQKAVDSSVRSDLRTLATQVEDFWVENQAYPTDQTEFDAMGVATSTGNTFVYTNDGQSYTIVGTNDNGDAASTAEGGITYNSAAGGLQP</sequence>
<proteinExistence type="predicted"/>
<dbReference type="AlphaFoldDB" id="C7R4E3"/>
<dbReference type="InterPro" id="IPR012902">
    <property type="entry name" value="N_methyl_site"/>
</dbReference>
<dbReference type="InterPro" id="IPR045584">
    <property type="entry name" value="Pilin-like"/>
</dbReference>
<gene>
    <name evidence="7" type="ordered locus">Jden_1344</name>
</gene>
<evidence type="ECO:0008006" key="9">
    <source>
        <dbReference type="Google" id="ProtNLM"/>
    </source>
</evidence>
<keyword evidence="4 6" id="KW-1133">Transmembrane helix</keyword>